<dbReference type="GO" id="GO:0005506">
    <property type="term" value="F:iron ion binding"/>
    <property type="evidence" value="ECO:0007669"/>
    <property type="project" value="InterPro"/>
</dbReference>
<dbReference type="GO" id="GO:0006449">
    <property type="term" value="P:regulation of translational termination"/>
    <property type="evidence" value="ECO:0007669"/>
    <property type="project" value="TreeGrafter"/>
</dbReference>
<dbReference type="GO" id="GO:0005737">
    <property type="term" value="C:cytoplasm"/>
    <property type="evidence" value="ECO:0007669"/>
    <property type="project" value="TreeGrafter"/>
</dbReference>
<dbReference type="SMART" id="SM00702">
    <property type="entry name" value="P4Hc"/>
    <property type="match status" value="1"/>
</dbReference>
<dbReference type="PROSITE" id="PS51471">
    <property type="entry name" value="FE2OG_OXY"/>
    <property type="match status" value="1"/>
</dbReference>
<keyword evidence="6" id="KW-0408">Iron</keyword>
<dbReference type="Pfam" id="PF13661">
    <property type="entry name" value="2OG-FeII_Oxy_4"/>
    <property type="match status" value="1"/>
</dbReference>
<organism evidence="8 9">
    <name type="scientific">Alteromonas alba</name>
    <dbReference type="NCBI Taxonomy" id="2079529"/>
    <lineage>
        <taxon>Bacteria</taxon>
        <taxon>Pseudomonadati</taxon>
        <taxon>Pseudomonadota</taxon>
        <taxon>Gammaproteobacteria</taxon>
        <taxon>Alteromonadales</taxon>
        <taxon>Alteromonadaceae</taxon>
        <taxon>Alteromonas/Salinimonas group</taxon>
        <taxon>Alteromonas</taxon>
    </lineage>
</organism>
<comment type="caution">
    <text evidence="8">The sequence shown here is derived from an EMBL/GenBank/DDBJ whole genome shotgun (WGS) entry which is preliminary data.</text>
</comment>
<comment type="cofactor">
    <cofactor evidence="1">
        <name>L-ascorbate</name>
        <dbReference type="ChEBI" id="CHEBI:38290"/>
    </cofactor>
</comment>
<keyword evidence="9" id="KW-1185">Reference proteome</keyword>
<dbReference type="AlphaFoldDB" id="A0A2S9VGQ0"/>
<evidence type="ECO:0000313" key="8">
    <source>
        <dbReference type="EMBL" id="PRO75637.1"/>
    </source>
</evidence>
<dbReference type="PANTHER" id="PTHR12117:SF0">
    <property type="entry name" value="PROLYL 3-HYDROXYLASE OGFOD1"/>
    <property type="match status" value="1"/>
</dbReference>
<feature type="domain" description="Fe2OG dioxygenase" evidence="7">
    <location>
        <begin position="179"/>
        <end position="277"/>
    </location>
</feature>
<dbReference type="InterPro" id="IPR051842">
    <property type="entry name" value="uS12_prolyl_hydroxylase"/>
</dbReference>
<keyword evidence="2" id="KW-0479">Metal-binding</keyword>
<protein>
    <submittedName>
        <fullName evidence="8">Proline hydroxylase</fullName>
    </submittedName>
</protein>
<dbReference type="GO" id="GO:0031543">
    <property type="term" value="F:peptidyl-proline dioxygenase activity"/>
    <property type="evidence" value="ECO:0007669"/>
    <property type="project" value="TreeGrafter"/>
</dbReference>
<keyword evidence="5" id="KW-0560">Oxidoreductase</keyword>
<proteinExistence type="predicted"/>
<dbReference type="Proteomes" id="UP000238949">
    <property type="component" value="Unassembled WGS sequence"/>
</dbReference>
<dbReference type="EMBL" id="PVNP01000003">
    <property type="protein sequence ID" value="PRO75637.1"/>
    <property type="molecule type" value="Genomic_DNA"/>
</dbReference>
<evidence type="ECO:0000259" key="7">
    <source>
        <dbReference type="PROSITE" id="PS51471"/>
    </source>
</evidence>
<keyword evidence="3" id="KW-0847">Vitamin C</keyword>
<dbReference type="PANTHER" id="PTHR12117">
    <property type="entry name" value="HISTONE ACETYLTRANSFERASE COMPLEX"/>
    <property type="match status" value="1"/>
</dbReference>
<dbReference type="InterPro" id="IPR006620">
    <property type="entry name" value="Pro_4_hyd_alph"/>
</dbReference>
<name>A0A2S9VGQ0_9ALTE</name>
<accession>A0A2S9VGQ0</accession>
<evidence type="ECO:0000256" key="2">
    <source>
        <dbReference type="ARBA" id="ARBA00022723"/>
    </source>
</evidence>
<gene>
    <name evidence="8" type="ORF">C6Y40_00635</name>
</gene>
<evidence type="ECO:0000256" key="5">
    <source>
        <dbReference type="ARBA" id="ARBA00023002"/>
    </source>
</evidence>
<dbReference type="InterPro" id="IPR005123">
    <property type="entry name" value="Oxoglu/Fe-dep_dioxygenase_dom"/>
</dbReference>
<evidence type="ECO:0000313" key="9">
    <source>
        <dbReference type="Proteomes" id="UP000238949"/>
    </source>
</evidence>
<dbReference type="Gene3D" id="2.60.120.620">
    <property type="entry name" value="q2cbj1_9rhob like domain"/>
    <property type="match status" value="1"/>
</dbReference>
<evidence type="ECO:0000256" key="1">
    <source>
        <dbReference type="ARBA" id="ARBA00001961"/>
    </source>
</evidence>
<sequence>MAAQAEFYIVLVELLAKNEKLSFSVRRLNDKIQAHTDKLKKTGSNLQITFHPEINFEAISAEYQHDKRVRVQSLIPMDQAEQVYNSLSKEAPYKLALLRDGRPTTLADNEWKQLPDNQKQSLHTETMQNAAKGIGFIYGRYQLSNQKEPIANLAALHQWLNSEEVLSWVREMSGHQDIVAASAQATRYTAGQFLTRHMDTHSTEQRRLAYVLSFSPNWHPDWGGLLQFYEKNGTPRDAWAPGFNTLSIFDVEHIHSVTYITPFSLTPRLSVTGWFRATPL</sequence>
<dbReference type="GO" id="GO:0031418">
    <property type="term" value="F:L-ascorbic acid binding"/>
    <property type="evidence" value="ECO:0007669"/>
    <property type="project" value="UniProtKB-KW"/>
</dbReference>
<reference evidence="9" key="1">
    <citation type="journal article" date="2020" name="Int. J. Syst. Evol. Microbiol.">
        <title>Alteromonas alba sp. nov., a marine bacterium isolated from the seawater of the West Pacific Ocean.</title>
        <authorList>
            <person name="Sun C."/>
            <person name="Wu Y.-H."/>
            <person name="Xamxidin M."/>
            <person name="Cheng H."/>
            <person name="Xu X.-W."/>
        </authorList>
    </citation>
    <scope>NUCLEOTIDE SEQUENCE [LARGE SCALE GENOMIC DNA]</scope>
    <source>
        <strain evidence="9">190</strain>
    </source>
</reference>
<evidence type="ECO:0000256" key="4">
    <source>
        <dbReference type="ARBA" id="ARBA00022964"/>
    </source>
</evidence>
<dbReference type="InterPro" id="IPR039558">
    <property type="entry name" value="TPA1/OFD1_N"/>
</dbReference>
<keyword evidence="4" id="KW-0223">Dioxygenase</keyword>
<evidence type="ECO:0000256" key="3">
    <source>
        <dbReference type="ARBA" id="ARBA00022896"/>
    </source>
</evidence>
<evidence type="ECO:0000256" key="6">
    <source>
        <dbReference type="ARBA" id="ARBA00023004"/>
    </source>
</evidence>